<evidence type="ECO:0000313" key="3">
    <source>
        <dbReference type="Proteomes" id="UP000251889"/>
    </source>
</evidence>
<comment type="caution">
    <text evidence="2">The sequence shown here is derived from an EMBL/GenBank/DDBJ whole genome shotgun (WGS) entry which is preliminary data.</text>
</comment>
<feature type="chain" id="PRO_5017083916" evidence="1">
    <location>
        <begin position="21"/>
        <end position="114"/>
    </location>
</feature>
<evidence type="ECO:0000313" key="2">
    <source>
        <dbReference type="EMBL" id="RAV99576.1"/>
    </source>
</evidence>
<keyword evidence="1" id="KW-0732">Signal</keyword>
<dbReference type="RefSeq" id="WP_112748363.1">
    <property type="nucleotide sequence ID" value="NZ_QMFY01000010.1"/>
</dbReference>
<accession>A0A364XZ06</accession>
<organism evidence="2 3">
    <name type="scientific">Pseudochryseolinea flava</name>
    <dbReference type="NCBI Taxonomy" id="2059302"/>
    <lineage>
        <taxon>Bacteria</taxon>
        <taxon>Pseudomonadati</taxon>
        <taxon>Bacteroidota</taxon>
        <taxon>Cytophagia</taxon>
        <taxon>Cytophagales</taxon>
        <taxon>Fulvivirgaceae</taxon>
        <taxon>Pseudochryseolinea</taxon>
    </lineage>
</organism>
<protein>
    <submittedName>
        <fullName evidence="2">Uncharacterized protein</fullName>
    </submittedName>
</protein>
<gene>
    <name evidence="2" type="ORF">DQQ10_18425</name>
</gene>
<evidence type="ECO:0000256" key="1">
    <source>
        <dbReference type="SAM" id="SignalP"/>
    </source>
</evidence>
<feature type="signal peptide" evidence="1">
    <location>
        <begin position="1"/>
        <end position="20"/>
    </location>
</feature>
<keyword evidence="3" id="KW-1185">Reference proteome</keyword>
<dbReference type="Proteomes" id="UP000251889">
    <property type="component" value="Unassembled WGS sequence"/>
</dbReference>
<sequence length="114" mass="12458">MKFIYPLLLFLAASATPALSQDLCKTKVDFEVKEISKGSFEISLKSSRSISQAQVKLYDLYSGKVIQEKTVVLSSNPSLFRNVKSSRYTVLITFEGCSKGISVGGIEGIKVGEL</sequence>
<dbReference type="EMBL" id="QMFY01000010">
    <property type="protein sequence ID" value="RAV99576.1"/>
    <property type="molecule type" value="Genomic_DNA"/>
</dbReference>
<proteinExistence type="predicted"/>
<dbReference type="AlphaFoldDB" id="A0A364XZ06"/>
<reference evidence="2 3" key="1">
    <citation type="submission" date="2018-06" db="EMBL/GenBank/DDBJ databases">
        <title>Chryseolinea flavus sp. nov., a member of the phylum Bacteroidetes isolated from soil.</title>
        <authorList>
            <person name="Li Y."/>
            <person name="Wang J."/>
        </authorList>
    </citation>
    <scope>NUCLEOTIDE SEQUENCE [LARGE SCALE GENOMIC DNA]</scope>
    <source>
        <strain evidence="2 3">SDU1-6</strain>
    </source>
</reference>
<name>A0A364XZ06_9BACT</name>